<keyword evidence="2" id="KW-0964">Secreted</keyword>
<gene>
    <name evidence="7" type="ORF">M5G18_04500</name>
</gene>
<proteinExistence type="predicted"/>
<accession>A0ABT5PIV6</accession>
<protein>
    <submittedName>
        <fullName evidence="7">Toxin</fullName>
    </submittedName>
</protein>
<dbReference type="Pfam" id="PF12256">
    <property type="entry name" value="TcdB_toxin_midN"/>
    <property type="match status" value="1"/>
</dbReference>
<feature type="domain" description="Insecticide toxin TcdB middle/C-terminal" evidence="5">
    <location>
        <begin position="856"/>
        <end position="997"/>
    </location>
</feature>
<dbReference type="PRINTS" id="PR01341">
    <property type="entry name" value="SALSPVBPROT"/>
</dbReference>
<evidence type="ECO:0000256" key="3">
    <source>
        <dbReference type="ARBA" id="ARBA00023026"/>
    </source>
</evidence>
<dbReference type="SUPFAM" id="SSF69318">
    <property type="entry name" value="Integrin alpha N-terminal domain"/>
    <property type="match status" value="1"/>
</dbReference>
<evidence type="ECO:0000313" key="8">
    <source>
        <dbReference type="Proteomes" id="UP001150531"/>
    </source>
</evidence>
<name>A0ABT5PIV6_9PSED</name>
<evidence type="ECO:0000256" key="2">
    <source>
        <dbReference type="ARBA" id="ARBA00022525"/>
    </source>
</evidence>
<dbReference type="InterPro" id="IPR003284">
    <property type="entry name" value="Sal_SpvB"/>
</dbReference>
<dbReference type="Pfam" id="PF12255">
    <property type="entry name" value="TcdB_toxin_midC"/>
    <property type="match status" value="1"/>
</dbReference>
<dbReference type="InterPro" id="IPR022044">
    <property type="entry name" value="TcdB_toxin_mid/C"/>
</dbReference>
<dbReference type="RefSeq" id="WP_273899251.1">
    <property type="nucleotide sequence ID" value="NZ_JAMDGS010000002.1"/>
</dbReference>
<sequence length="1487" mass="167723">MALDADALVTPPSIAQTASIATGGRTWGEMGATGQRAYSLPVPFLNARTLNPELHLVYDANSGNGKCGLGWDFNPGAISCKTSKGVPKYTPADVMQADGIDLRPKLTTRGKIKATRRTRGKGRRARTFSVVRYIPRLESSFDRYELWTPTDGTNPFWIVSRADGSQYCYGRTPDSCIFDPTAPTHIAAWLLVEIRNPVGENIFYEYKADDKVADPRFDYQTQRYLRQVCYCNRSASTDLYCLDHAQPETLDWLFRLIVDYGERIAGYDDVPPYAAANENAWSVRADPFRMHRFGFEVGTRRLCRQFLLYNHIESTPVLVNRLLLEHQTTPLQYNHLNAAHYMSYDAQGRVKHTPPLEYFYQAFVLDTHPKSFLALDHMPGLNDGQPYHCVDLYGEGLPGFLCQYDNAWYYREPLRRTPGTDEIVYGSWTLLPLAPNADSSKPVVQILTDLTGDGRLDWIVAQPGGSGYYTFNPDGTWSLFKPFSQFPVEFFHQLARLGDLSGDGLDSMALIGPNSVRVYANLREKGFAPGQDVPHAPDRLPLFSDARSELVSFNGMGASGMELCRIRHDEIRCWVSLGHGRFADGFKLSNLPFGYGEFDADRVRIADLDGSGAPAFIYLSSDCFEIWFNQGGNSLAAAPVRVAWPRGVRYDNLCQVTFADLQGIGCASLLLTVPHMTPQHYVYHFVSERPYLLTGCNNNMGYSATLGHRSSAQFWLDEKRQTLVACQKPVCHLPFAQMVLAWLRQDDEITGNQLQQSFEYFEGFYDGIEREFRGFGRVCQIDSELEPGKAEDGHTAPMRTTHWFHTGQEIDRVLKGTCELDDEITPLGPTLVSAFDGKRRKERIRQRSKTADNPEIAYALAGRPLRTEVCQADDPAPARLFSLSEFRYRVRVVDETPSSLLVLELETRTHQYERFMDDPNCQHGINLAWDEFGHLTHSFNVACARRRTESDEPPFEPEEQRQAWIDSHDEQQQYFYLTQTRAEPVHLTTDGHWLLGLPWRQRGNALKLPVGALPGGLRAADISFENFEQYQDSTEWTAARELTSLSQQTYLEAAGKILYPPRQGPIEQAVFDKKALAAYDDVPIVIRDELTRIGYAPMTLFLPEDPAQDLLQNLWSAQSGFFTYADASGFYHVTDIQQTASHGVTHLDWDANHLLAVAFTAPDGCITSVAYDMHTLLPQRVTDPNENIQEVRYEAGGQPLAHSFHGTEEGVPAGFAPLSAYPPQSDLSVEYALANPKAVLASAASVVRTELFSWMPMLAPETARLKRKQWIASGLILPDGHVRASALRWLNQREQRTTSEQTLLKLIHTALRQPVHSLVMVADRYPDDPLQQTQRTLRYVDGFGRELQSKQLVPPGDAFVATPEDNLATGADGKPVELPATQRWRVQSRVEYNHKGETIRVYRPYFLNTHRCINDSAMREHGYHDQIFYDAPGRPIRTVNALGHLAFDILHPWFKLSYDFNDTDDTPAPPPARLLKPPARPAKKVKP</sequence>
<dbReference type="InterPro" id="IPR022045">
    <property type="entry name" value="TcdB_toxin_mid/N"/>
</dbReference>
<evidence type="ECO:0000259" key="6">
    <source>
        <dbReference type="Pfam" id="PF12256"/>
    </source>
</evidence>
<keyword evidence="8" id="KW-1185">Reference proteome</keyword>
<dbReference type="Pfam" id="PF03534">
    <property type="entry name" value="SpvB"/>
    <property type="match status" value="1"/>
</dbReference>
<organism evidence="7 8">
    <name type="scientific">Pseudomonas aphyarum</name>
    <dbReference type="NCBI Taxonomy" id="2942629"/>
    <lineage>
        <taxon>Bacteria</taxon>
        <taxon>Pseudomonadati</taxon>
        <taxon>Pseudomonadota</taxon>
        <taxon>Gammaproteobacteria</taxon>
        <taxon>Pseudomonadales</taxon>
        <taxon>Pseudomonadaceae</taxon>
        <taxon>Pseudomonas</taxon>
    </lineage>
</organism>
<dbReference type="EMBL" id="JAMDGS010000002">
    <property type="protein sequence ID" value="MDD1123837.1"/>
    <property type="molecule type" value="Genomic_DNA"/>
</dbReference>
<keyword evidence="3" id="KW-0843">Virulence</keyword>
<evidence type="ECO:0000313" key="7">
    <source>
        <dbReference type="EMBL" id="MDD1123837.1"/>
    </source>
</evidence>
<dbReference type="InterPro" id="IPR028994">
    <property type="entry name" value="Integrin_alpha_N"/>
</dbReference>
<reference evidence="7" key="1">
    <citation type="submission" date="2022-05" db="EMBL/GenBank/DDBJ databases">
        <title>Novel Pseudomonas spp. Isolated from a Rainbow Trout Aquaculture Facility.</title>
        <authorList>
            <person name="Testerman T."/>
            <person name="Graf J."/>
        </authorList>
    </citation>
    <scope>NUCLEOTIDE SEQUENCE</scope>
    <source>
        <strain evidence="7">ID386</strain>
    </source>
</reference>
<feature type="domain" description="Insecticide toxin TcdB middle/N-terminal" evidence="6">
    <location>
        <begin position="636"/>
        <end position="807"/>
    </location>
</feature>
<evidence type="ECO:0000259" key="5">
    <source>
        <dbReference type="Pfam" id="PF12255"/>
    </source>
</evidence>
<feature type="region of interest" description="Disordered" evidence="4">
    <location>
        <begin position="1465"/>
        <end position="1487"/>
    </location>
</feature>
<evidence type="ECO:0000256" key="4">
    <source>
        <dbReference type="SAM" id="MobiDB-lite"/>
    </source>
</evidence>
<comment type="caution">
    <text evidence="7">The sequence shown here is derived from an EMBL/GenBank/DDBJ whole genome shotgun (WGS) entry which is preliminary data.</text>
</comment>
<comment type="subcellular location">
    <subcellularLocation>
        <location evidence="1">Secreted</location>
    </subcellularLocation>
</comment>
<dbReference type="Proteomes" id="UP001150531">
    <property type="component" value="Unassembled WGS sequence"/>
</dbReference>
<evidence type="ECO:0000256" key="1">
    <source>
        <dbReference type="ARBA" id="ARBA00004613"/>
    </source>
</evidence>